<keyword evidence="13 17" id="KW-0961">Cell wall biogenesis/degradation</keyword>
<evidence type="ECO:0000313" key="21">
    <source>
        <dbReference type="EMBL" id="AMB99660.1"/>
    </source>
</evidence>
<dbReference type="InterPro" id="IPR005762">
    <property type="entry name" value="MurD"/>
</dbReference>
<organism evidence="21 22">
    <name type="scientific">Aerococcus urinaehominis</name>
    <dbReference type="NCBI Taxonomy" id="128944"/>
    <lineage>
        <taxon>Bacteria</taxon>
        <taxon>Bacillati</taxon>
        <taxon>Bacillota</taxon>
        <taxon>Bacilli</taxon>
        <taxon>Lactobacillales</taxon>
        <taxon>Aerococcaceae</taxon>
        <taxon>Aerococcus</taxon>
    </lineage>
</organism>
<dbReference type="Gene3D" id="3.90.190.20">
    <property type="entry name" value="Mur ligase, C-terminal domain"/>
    <property type="match status" value="1"/>
</dbReference>
<evidence type="ECO:0000256" key="13">
    <source>
        <dbReference type="ARBA" id="ARBA00023316"/>
    </source>
</evidence>
<dbReference type="EMBL" id="CP014163">
    <property type="protein sequence ID" value="AMB99660.1"/>
    <property type="molecule type" value="Genomic_DNA"/>
</dbReference>
<evidence type="ECO:0000259" key="19">
    <source>
        <dbReference type="Pfam" id="PF02875"/>
    </source>
</evidence>
<dbReference type="HAMAP" id="MF_00639">
    <property type="entry name" value="MurD"/>
    <property type="match status" value="1"/>
</dbReference>
<keyword evidence="22" id="KW-1185">Reference proteome</keyword>
<keyword evidence="10 17" id="KW-0067">ATP-binding</keyword>
<evidence type="ECO:0000256" key="9">
    <source>
        <dbReference type="ARBA" id="ARBA00022741"/>
    </source>
</evidence>
<dbReference type="Pfam" id="PF02875">
    <property type="entry name" value="Mur_ligase_C"/>
    <property type="match status" value="1"/>
</dbReference>
<dbReference type="STRING" id="128944.AWM75_06550"/>
<dbReference type="InterPro" id="IPR036615">
    <property type="entry name" value="Mur_ligase_C_dom_sf"/>
</dbReference>
<dbReference type="InterPro" id="IPR013221">
    <property type="entry name" value="Mur_ligase_cen"/>
</dbReference>
<keyword evidence="17 18" id="KW-0132">Cell division</keyword>
<dbReference type="InterPro" id="IPR036565">
    <property type="entry name" value="Mur-like_cat_sf"/>
</dbReference>
<feature type="binding site" evidence="17">
    <location>
        <begin position="121"/>
        <end position="127"/>
    </location>
    <ligand>
        <name>ATP</name>
        <dbReference type="ChEBI" id="CHEBI:30616"/>
    </ligand>
</feature>
<keyword evidence="12 17" id="KW-0573">Peptidoglycan synthesis</keyword>
<evidence type="ECO:0000256" key="16">
    <source>
        <dbReference type="ARBA" id="ARBA00047632"/>
    </source>
</evidence>
<feature type="domain" description="Mur ligase central" evidence="20">
    <location>
        <begin position="119"/>
        <end position="298"/>
    </location>
</feature>
<dbReference type="Gene3D" id="3.40.1190.10">
    <property type="entry name" value="Mur-like, catalytic domain"/>
    <property type="match status" value="1"/>
</dbReference>
<protein>
    <recommendedName>
        <fullName evidence="6 17">UDP-N-acetylmuramoylalanine--D-glutamate ligase</fullName>
        <ecNumber evidence="5 17">6.3.2.9</ecNumber>
    </recommendedName>
    <alternativeName>
        <fullName evidence="15 17">D-glutamic acid-adding enzyme</fullName>
    </alternativeName>
    <alternativeName>
        <fullName evidence="14 17">UDP-N-acetylmuramoyl-L-alanyl-D-glutamate synthetase</fullName>
    </alternativeName>
</protein>
<gene>
    <name evidence="17 21" type="primary">murD</name>
    <name evidence="21" type="ORF">AWM75_06550</name>
</gene>
<dbReference type="PANTHER" id="PTHR43692:SF1">
    <property type="entry name" value="UDP-N-ACETYLMURAMOYLALANINE--D-GLUTAMATE LIGASE"/>
    <property type="match status" value="1"/>
</dbReference>
<comment type="similarity">
    <text evidence="4 17">Belongs to the MurCDEF family.</text>
</comment>
<dbReference type="GO" id="GO:0005524">
    <property type="term" value="F:ATP binding"/>
    <property type="evidence" value="ECO:0007669"/>
    <property type="project" value="UniProtKB-UniRule"/>
</dbReference>
<evidence type="ECO:0000256" key="7">
    <source>
        <dbReference type="ARBA" id="ARBA00022490"/>
    </source>
</evidence>
<keyword evidence="8 17" id="KW-0436">Ligase</keyword>
<dbReference type="PANTHER" id="PTHR43692">
    <property type="entry name" value="UDP-N-ACETYLMURAMOYLALANINE--D-GLUTAMATE LIGASE"/>
    <property type="match status" value="1"/>
</dbReference>
<evidence type="ECO:0000256" key="14">
    <source>
        <dbReference type="ARBA" id="ARBA00030398"/>
    </source>
</evidence>
<accession>A0A0X8FLT5</accession>
<dbReference type="Pfam" id="PF08245">
    <property type="entry name" value="Mur_ligase_M"/>
    <property type="match status" value="1"/>
</dbReference>
<evidence type="ECO:0000313" key="22">
    <source>
        <dbReference type="Proteomes" id="UP000062260"/>
    </source>
</evidence>
<evidence type="ECO:0000256" key="3">
    <source>
        <dbReference type="ARBA" id="ARBA00004752"/>
    </source>
</evidence>
<dbReference type="KEGG" id="auh:AWM75_06550"/>
<dbReference type="Proteomes" id="UP000062260">
    <property type="component" value="Chromosome"/>
</dbReference>
<evidence type="ECO:0000256" key="11">
    <source>
        <dbReference type="ARBA" id="ARBA00022960"/>
    </source>
</evidence>
<dbReference type="Gene3D" id="3.40.50.720">
    <property type="entry name" value="NAD(P)-binding Rossmann-like Domain"/>
    <property type="match status" value="1"/>
</dbReference>
<evidence type="ECO:0000256" key="2">
    <source>
        <dbReference type="ARBA" id="ARBA00004496"/>
    </source>
</evidence>
<evidence type="ECO:0000256" key="12">
    <source>
        <dbReference type="ARBA" id="ARBA00022984"/>
    </source>
</evidence>
<sequence length="462" mass="50105">MKKQAISNLAQEKILVLGLAVTGMSVVKCLNQQGIKLTINDITPIDENEAAQMAKAAGNRVITGDHPVEILADGYTLLVKNPGIPYSNPMVVEALRLGIPVVTDVELAGRLSQAPLIAITGSNGKTTTTTMTSQILRAADQPGHKSFVGGNIGIPLLEVVTQAGDGDRIVCELSSFQLKGTQEFKPHIAAITNIFPAHLDYHGSIEDYINSKWQITSNQTAEDYLIVNADQDDLVQLLPTSQAQIIPFSRKIKLDQGAYYDEANQGFYFNSELVMTKADLALPGGHNIENALVAIAIAKLLDIDNVIIKTVLSQFHGVAHRLQFVDQINQRLFYNDSKATNNEATITALSSFNQDLIWLAGGLDRGSKLDVLLPYLDHVQTMVVFGENQADFIALASQAGINQVIQARDVAQAVGLAYQISQAGDAILLSPASASWDQYPNFEVRGQVFIDAVNQLKEEIES</sequence>
<evidence type="ECO:0000256" key="4">
    <source>
        <dbReference type="ARBA" id="ARBA00010416"/>
    </source>
</evidence>
<feature type="domain" description="Mur ligase C-terminal" evidence="19">
    <location>
        <begin position="320"/>
        <end position="432"/>
    </location>
</feature>
<dbReference type="GO" id="GO:0008764">
    <property type="term" value="F:UDP-N-acetylmuramoylalanine-D-glutamate ligase activity"/>
    <property type="evidence" value="ECO:0007669"/>
    <property type="project" value="UniProtKB-UniRule"/>
</dbReference>
<keyword evidence="9 17" id="KW-0547">Nucleotide-binding</keyword>
<dbReference type="GO" id="GO:0009252">
    <property type="term" value="P:peptidoglycan biosynthetic process"/>
    <property type="evidence" value="ECO:0007669"/>
    <property type="project" value="UniProtKB-UniRule"/>
</dbReference>
<evidence type="ECO:0000259" key="20">
    <source>
        <dbReference type="Pfam" id="PF08245"/>
    </source>
</evidence>
<dbReference type="GO" id="GO:0071555">
    <property type="term" value="P:cell wall organization"/>
    <property type="evidence" value="ECO:0007669"/>
    <property type="project" value="UniProtKB-KW"/>
</dbReference>
<dbReference type="SUPFAM" id="SSF53623">
    <property type="entry name" value="MurD-like peptide ligases, catalytic domain"/>
    <property type="match status" value="1"/>
</dbReference>
<dbReference type="SUPFAM" id="SSF51984">
    <property type="entry name" value="MurCD N-terminal domain"/>
    <property type="match status" value="1"/>
</dbReference>
<evidence type="ECO:0000256" key="18">
    <source>
        <dbReference type="RuleBase" id="RU003664"/>
    </source>
</evidence>
<comment type="subcellular location">
    <subcellularLocation>
        <location evidence="2 17 18">Cytoplasm</location>
    </subcellularLocation>
</comment>
<dbReference type="InterPro" id="IPR004101">
    <property type="entry name" value="Mur_ligase_C"/>
</dbReference>
<dbReference type="Pfam" id="PF21799">
    <property type="entry name" value="MurD-like_N"/>
    <property type="match status" value="1"/>
</dbReference>
<keyword evidence="7 17" id="KW-0963">Cytoplasm</keyword>
<dbReference type="GO" id="GO:0051301">
    <property type="term" value="P:cell division"/>
    <property type="evidence" value="ECO:0007669"/>
    <property type="project" value="UniProtKB-KW"/>
</dbReference>
<name>A0A0X8FLT5_9LACT</name>
<reference evidence="21 22" key="1">
    <citation type="journal article" date="2016" name="Genome Announc.">
        <title>Complete Genome Sequences of Aerococcus christensenii CCUG 28831T, Aerococcus sanguinicola CCUG 43001T, Aerococcus urinae CCUG 36881T, Aerococcus urinaeequi CCUG 28094T, Aerococcus urinaehominis CCUG 42038 BT, and Aerococcus viridans CCUG 4311T.</title>
        <authorList>
            <person name="Carkaci D."/>
            <person name="Dargis R."/>
            <person name="Nielsen X.C."/>
            <person name="Skovgaard O."/>
            <person name="Fuursted K."/>
            <person name="Christensen J.J."/>
        </authorList>
    </citation>
    <scope>NUCLEOTIDE SEQUENCE [LARGE SCALE GENOMIC DNA]</scope>
    <source>
        <strain evidence="21 22">CCUG42038B</strain>
    </source>
</reference>
<comment type="catalytic activity">
    <reaction evidence="16 17 18">
        <text>UDP-N-acetyl-alpha-D-muramoyl-L-alanine + D-glutamate + ATP = UDP-N-acetyl-alpha-D-muramoyl-L-alanyl-D-glutamate + ADP + phosphate + H(+)</text>
        <dbReference type="Rhea" id="RHEA:16429"/>
        <dbReference type="ChEBI" id="CHEBI:15378"/>
        <dbReference type="ChEBI" id="CHEBI:29986"/>
        <dbReference type="ChEBI" id="CHEBI:30616"/>
        <dbReference type="ChEBI" id="CHEBI:43474"/>
        <dbReference type="ChEBI" id="CHEBI:83898"/>
        <dbReference type="ChEBI" id="CHEBI:83900"/>
        <dbReference type="ChEBI" id="CHEBI:456216"/>
        <dbReference type="EC" id="6.3.2.9"/>
    </reaction>
</comment>
<dbReference type="OrthoDB" id="9809796at2"/>
<proteinExistence type="inferred from homology"/>
<keyword evidence="17 18" id="KW-0131">Cell cycle</keyword>
<dbReference type="GO" id="GO:0008360">
    <property type="term" value="P:regulation of cell shape"/>
    <property type="evidence" value="ECO:0007669"/>
    <property type="project" value="UniProtKB-KW"/>
</dbReference>
<comment type="function">
    <text evidence="1 17 18">Cell wall formation. Catalyzes the addition of glutamate to the nucleotide precursor UDP-N-acetylmuramoyl-L-alanine (UMA).</text>
</comment>
<dbReference type="UniPathway" id="UPA00219"/>
<dbReference type="GO" id="GO:0005737">
    <property type="term" value="C:cytoplasm"/>
    <property type="evidence" value="ECO:0007669"/>
    <property type="project" value="UniProtKB-SubCell"/>
</dbReference>
<evidence type="ECO:0000256" key="8">
    <source>
        <dbReference type="ARBA" id="ARBA00022598"/>
    </source>
</evidence>
<evidence type="ECO:0000256" key="5">
    <source>
        <dbReference type="ARBA" id="ARBA00012212"/>
    </source>
</evidence>
<comment type="pathway">
    <text evidence="3 17 18">Cell wall biogenesis; peptidoglycan biosynthesis.</text>
</comment>
<dbReference type="SUPFAM" id="SSF53244">
    <property type="entry name" value="MurD-like peptide ligases, peptide-binding domain"/>
    <property type="match status" value="1"/>
</dbReference>
<evidence type="ECO:0000256" key="1">
    <source>
        <dbReference type="ARBA" id="ARBA00002734"/>
    </source>
</evidence>
<reference evidence="22" key="2">
    <citation type="submission" date="2016-01" db="EMBL/GenBank/DDBJ databases">
        <title>Six Aerococcus type strain genome sequencing and assembly using PacBio and Illumina Hiseq.</title>
        <authorList>
            <person name="Carkaci D."/>
            <person name="Dargis R."/>
            <person name="Nielsen X.C."/>
            <person name="Skovgaard O."/>
            <person name="Fuursted K."/>
            <person name="Christensen J.J."/>
        </authorList>
    </citation>
    <scope>NUCLEOTIDE SEQUENCE [LARGE SCALE GENOMIC DNA]</scope>
    <source>
        <strain evidence="22">CCUG42038B</strain>
    </source>
</reference>
<dbReference type="RefSeq" id="WP_067979850.1">
    <property type="nucleotide sequence ID" value="NZ_CP014163.1"/>
</dbReference>
<dbReference type="NCBIfam" id="TIGR01087">
    <property type="entry name" value="murD"/>
    <property type="match status" value="1"/>
</dbReference>
<evidence type="ECO:0000256" key="10">
    <source>
        <dbReference type="ARBA" id="ARBA00022840"/>
    </source>
</evidence>
<dbReference type="EC" id="6.3.2.9" evidence="5 17"/>
<evidence type="ECO:0000256" key="15">
    <source>
        <dbReference type="ARBA" id="ARBA00032324"/>
    </source>
</evidence>
<dbReference type="AlphaFoldDB" id="A0A0X8FLT5"/>
<keyword evidence="11 17" id="KW-0133">Cell shape</keyword>
<evidence type="ECO:0000256" key="6">
    <source>
        <dbReference type="ARBA" id="ARBA00015655"/>
    </source>
</evidence>
<evidence type="ECO:0000256" key="17">
    <source>
        <dbReference type="HAMAP-Rule" id="MF_00639"/>
    </source>
</evidence>